<evidence type="ECO:0000256" key="7">
    <source>
        <dbReference type="ARBA" id="ARBA00022603"/>
    </source>
</evidence>
<keyword evidence="7" id="KW-0489">Methyltransferase</keyword>
<feature type="region of interest" description="Disordered" evidence="15">
    <location>
        <begin position="46"/>
        <end position="95"/>
    </location>
</feature>
<dbReference type="PROSITE" id="PS51568">
    <property type="entry name" value="SAM_MT43_SET2_1"/>
    <property type="match status" value="1"/>
</dbReference>
<keyword evidence="12" id="KW-0539">Nucleus</keyword>
<dbReference type="InterPro" id="IPR025788">
    <property type="entry name" value="Set2_fungi"/>
</dbReference>
<dbReference type="PROSITE" id="PS50868">
    <property type="entry name" value="POST_SET"/>
    <property type="match status" value="1"/>
</dbReference>
<dbReference type="GO" id="GO:0032259">
    <property type="term" value="P:methylation"/>
    <property type="evidence" value="ECO:0007669"/>
    <property type="project" value="UniProtKB-KW"/>
</dbReference>
<dbReference type="GO" id="GO:0140955">
    <property type="term" value="F:histone H3K36 trimethyltransferase activity"/>
    <property type="evidence" value="ECO:0007669"/>
    <property type="project" value="UniProtKB-EC"/>
</dbReference>
<evidence type="ECO:0000256" key="11">
    <source>
        <dbReference type="ARBA" id="ARBA00023163"/>
    </source>
</evidence>
<name>A0AAD9CX52_PAPLA</name>
<dbReference type="SMART" id="SM00508">
    <property type="entry name" value="PostSET"/>
    <property type="match status" value="1"/>
</dbReference>
<reference evidence="19" key="1">
    <citation type="submission" date="2023-02" db="EMBL/GenBank/DDBJ databases">
        <title>Identification and recombinant expression of a fungal hydrolase from Papiliotrema laurentii that hydrolyzes apple cutin and clears colloidal polyester polyurethane.</title>
        <authorList>
            <consortium name="DOE Joint Genome Institute"/>
            <person name="Roman V.A."/>
            <person name="Bojanowski C."/>
            <person name="Crable B.R."/>
            <person name="Wagner D.N."/>
            <person name="Hung C.S."/>
            <person name="Nadeau L.J."/>
            <person name="Schratz L."/>
            <person name="Haridas S."/>
            <person name="Pangilinan J."/>
            <person name="Lipzen A."/>
            <person name="Na H."/>
            <person name="Yan M."/>
            <person name="Ng V."/>
            <person name="Grigoriev I.V."/>
            <person name="Spatafora J.W."/>
            <person name="Barlow D."/>
            <person name="Biffinger J."/>
            <person name="Kelley-Loughnane N."/>
            <person name="Varaljay V.A."/>
            <person name="Crookes-Goodson W.J."/>
        </authorList>
    </citation>
    <scope>NUCLEOTIDE SEQUENCE</scope>
    <source>
        <strain evidence="19">5307AH</strain>
    </source>
</reference>
<keyword evidence="11" id="KW-0804">Transcription</keyword>
<feature type="domain" description="Post-SET" evidence="17">
    <location>
        <begin position="310"/>
        <end position="326"/>
    </location>
</feature>
<evidence type="ECO:0000256" key="10">
    <source>
        <dbReference type="ARBA" id="ARBA00023015"/>
    </source>
</evidence>
<proteinExistence type="predicted"/>
<feature type="region of interest" description="Disordered" evidence="15">
    <location>
        <begin position="609"/>
        <end position="650"/>
    </location>
</feature>
<evidence type="ECO:0000256" key="4">
    <source>
        <dbReference type="ARBA" id="ARBA00018028"/>
    </source>
</evidence>
<dbReference type="InterPro" id="IPR013257">
    <property type="entry name" value="SRI"/>
</dbReference>
<dbReference type="PANTHER" id="PTHR22884">
    <property type="entry name" value="SET DOMAIN PROTEINS"/>
    <property type="match status" value="1"/>
</dbReference>
<dbReference type="GO" id="GO:0005634">
    <property type="term" value="C:nucleus"/>
    <property type="evidence" value="ECO:0007669"/>
    <property type="project" value="UniProtKB-SubCell"/>
</dbReference>
<dbReference type="EMBL" id="JAODAN010000009">
    <property type="protein sequence ID" value="KAK1922268.1"/>
    <property type="molecule type" value="Genomic_DNA"/>
</dbReference>
<evidence type="ECO:0000256" key="3">
    <source>
        <dbReference type="ARBA" id="ARBA00012178"/>
    </source>
</evidence>
<feature type="compositionally biased region" description="Basic residues" evidence="15">
    <location>
        <begin position="728"/>
        <end position="739"/>
    </location>
</feature>
<feature type="compositionally biased region" description="Low complexity" evidence="15">
    <location>
        <begin position="609"/>
        <end position="622"/>
    </location>
</feature>
<evidence type="ECO:0000313" key="20">
    <source>
        <dbReference type="Proteomes" id="UP001182556"/>
    </source>
</evidence>
<evidence type="ECO:0000313" key="19">
    <source>
        <dbReference type="EMBL" id="KAK1922268.1"/>
    </source>
</evidence>
<dbReference type="SUPFAM" id="SSF82199">
    <property type="entry name" value="SET domain"/>
    <property type="match status" value="1"/>
</dbReference>
<dbReference type="InterPro" id="IPR046341">
    <property type="entry name" value="SET_dom_sf"/>
</dbReference>
<evidence type="ECO:0000256" key="2">
    <source>
        <dbReference type="ARBA" id="ARBA00004286"/>
    </source>
</evidence>
<keyword evidence="8" id="KW-0808">Transferase</keyword>
<evidence type="ECO:0000256" key="5">
    <source>
        <dbReference type="ARBA" id="ARBA00022454"/>
    </source>
</evidence>
<evidence type="ECO:0000256" key="8">
    <source>
        <dbReference type="ARBA" id="ARBA00022679"/>
    </source>
</evidence>
<dbReference type="Pfam" id="PF17907">
    <property type="entry name" value="AWS"/>
    <property type="match status" value="1"/>
</dbReference>
<evidence type="ECO:0000256" key="13">
    <source>
        <dbReference type="ARBA" id="ARBA00030091"/>
    </source>
</evidence>
<dbReference type="InterPro" id="IPR006560">
    <property type="entry name" value="AWS_dom"/>
</dbReference>
<dbReference type="PROSITE" id="PS51215">
    <property type="entry name" value="AWS"/>
    <property type="match status" value="1"/>
</dbReference>
<keyword evidence="6" id="KW-0678">Repressor</keyword>
<evidence type="ECO:0000259" key="17">
    <source>
        <dbReference type="PROSITE" id="PS50868"/>
    </source>
</evidence>
<dbReference type="Pfam" id="PF00856">
    <property type="entry name" value="SET"/>
    <property type="match status" value="1"/>
</dbReference>
<dbReference type="GO" id="GO:0006355">
    <property type="term" value="P:regulation of DNA-templated transcription"/>
    <property type="evidence" value="ECO:0007669"/>
    <property type="project" value="InterPro"/>
</dbReference>
<evidence type="ECO:0000256" key="15">
    <source>
        <dbReference type="SAM" id="MobiDB-lite"/>
    </source>
</evidence>
<evidence type="ECO:0000256" key="9">
    <source>
        <dbReference type="ARBA" id="ARBA00022691"/>
    </source>
</evidence>
<comment type="caution">
    <text evidence="19">The sequence shown here is derived from an EMBL/GenBank/DDBJ whole genome shotgun (WGS) entry which is preliminary data.</text>
</comment>
<evidence type="ECO:0000256" key="14">
    <source>
        <dbReference type="ARBA" id="ARBA00047545"/>
    </source>
</evidence>
<dbReference type="SMART" id="SM00317">
    <property type="entry name" value="SET"/>
    <property type="match status" value="1"/>
</dbReference>
<dbReference type="CDD" id="cd19172">
    <property type="entry name" value="SET_SETD2"/>
    <property type="match status" value="1"/>
</dbReference>
<dbReference type="Gene3D" id="1.10.1740.100">
    <property type="entry name" value="Set2, Rpb1 interacting domain"/>
    <property type="match status" value="1"/>
</dbReference>
<comment type="subcellular location">
    <subcellularLocation>
        <location evidence="2">Chromosome</location>
    </subcellularLocation>
    <subcellularLocation>
        <location evidence="1">Nucleus</location>
    </subcellularLocation>
</comment>
<feature type="compositionally biased region" description="Polar residues" evidence="15">
    <location>
        <begin position="755"/>
        <end position="775"/>
    </location>
</feature>
<evidence type="ECO:0000256" key="1">
    <source>
        <dbReference type="ARBA" id="ARBA00004123"/>
    </source>
</evidence>
<dbReference type="InterPro" id="IPR044437">
    <property type="entry name" value="SETD2/Set2_SET"/>
</dbReference>
<feature type="compositionally biased region" description="Basic and acidic residues" evidence="15">
    <location>
        <begin position="639"/>
        <end position="650"/>
    </location>
</feature>
<dbReference type="InterPro" id="IPR050777">
    <property type="entry name" value="SET2_Histone-Lys_MeTrsfase"/>
</dbReference>
<feature type="domain" description="SET" evidence="16">
    <location>
        <begin position="186"/>
        <end position="303"/>
    </location>
</feature>
<dbReference type="SMART" id="SM00570">
    <property type="entry name" value="AWS"/>
    <property type="match status" value="1"/>
</dbReference>
<feature type="domain" description="AWS" evidence="18">
    <location>
        <begin position="130"/>
        <end position="184"/>
    </location>
</feature>
<dbReference type="AlphaFoldDB" id="A0AAD9CX52"/>
<evidence type="ECO:0000256" key="6">
    <source>
        <dbReference type="ARBA" id="ARBA00022491"/>
    </source>
</evidence>
<dbReference type="EC" id="2.1.1.359" evidence="3"/>
<comment type="catalytic activity">
    <reaction evidence="14">
        <text>L-lysyl(36)-[histone H3] + 3 S-adenosyl-L-methionine = N(6),N(6),N(6)-trimethyl-L-lysyl(36)-[histone H3] + 3 S-adenosyl-L-homocysteine + 3 H(+)</text>
        <dbReference type="Rhea" id="RHEA:60324"/>
        <dbReference type="Rhea" id="RHEA-COMP:9785"/>
        <dbReference type="Rhea" id="RHEA-COMP:15536"/>
        <dbReference type="ChEBI" id="CHEBI:15378"/>
        <dbReference type="ChEBI" id="CHEBI:29969"/>
        <dbReference type="ChEBI" id="CHEBI:57856"/>
        <dbReference type="ChEBI" id="CHEBI:59789"/>
        <dbReference type="ChEBI" id="CHEBI:61961"/>
        <dbReference type="EC" id="2.1.1.359"/>
    </reaction>
</comment>
<dbReference type="Pfam" id="PF08236">
    <property type="entry name" value="SRI"/>
    <property type="match status" value="1"/>
</dbReference>
<keyword evidence="9" id="KW-0949">S-adenosyl-L-methionine</keyword>
<feature type="compositionally biased region" description="Pro residues" evidence="15">
    <location>
        <begin position="563"/>
        <end position="573"/>
    </location>
</feature>
<dbReference type="InterPro" id="IPR038190">
    <property type="entry name" value="SRI_sf"/>
</dbReference>
<accession>A0AAD9CX52</accession>
<gene>
    <name evidence="19" type="ORF">DB88DRAFT_497721</name>
</gene>
<protein>
    <recommendedName>
        <fullName evidence="4">Histone-lysine N-methyltransferase, H3 lysine-36 specific</fullName>
        <ecNumber evidence="3">2.1.1.359</ecNumber>
    </recommendedName>
    <alternativeName>
        <fullName evidence="13">SET domain-containing protein 2</fullName>
    </alternativeName>
</protein>
<keyword evidence="10" id="KW-0805">Transcription regulation</keyword>
<evidence type="ECO:0000256" key="12">
    <source>
        <dbReference type="ARBA" id="ARBA00023242"/>
    </source>
</evidence>
<dbReference type="Gene3D" id="2.170.270.10">
    <property type="entry name" value="SET domain"/>
    <property type="match status" value="1"/>
</dbReference>
<keyword evidence="20" id="KW-1185">Reference proteome</keyword>
<feature type="region of interest" description="Disordered" evidence="15">
    <location>
        <begin position="1"/>
        <end position="33"/>
    </location>
</feature>
<dbReference type="InterPro" id="IPR001214">
    <property type="entry name" value="SET_dom"/>
</dbReference>
<feature type="region of interest" description="Disordered" evidence="15">
    <location>
        <begin position="556"/>
        <end position="583"/>
    </location>
</feature>
<sequence>MTEETLGSPAIMDDEKKPLLDFIPPPSPTKPQAVDIKLEDTLFFASSPPPAHIASSSRSRSPSRSRSRSPSTALSATKRSNGVKKEKSPPSGPILIPDLPIAWDEAHETFETLEKCVYERKDLGLSRESDEMMVCDCSFNKHDSTAEGCTEHSDCINRALFIECLAGECRAKSQCRNQRFTKRQYAPIEIVQTELKGFGLRAADNIPSGSLIYEYIGEVVQERTFRKRMAQYADEGIRHFYFMMLQKEEYIDATKKGGIGRFANHSCNPNSEVQKWVVGRRLRMGIFTKRDVVKGEEITFNYNVDRYGHDAQICYCGEPNCVGFIGGKTQTDSSIGTMNDLFIDALGIADEVEAFQLKGNKKKKSKQLDEDFVPTLRPISDSEVQKVAAAVRQSSENAKMMARLLERINMTEEPVVQRQLMRMHGFGLMNMVLTQLSNERQVVLLALESMAKWKLQVRNKVEDSGIEEPVKKLAESEDEQLRSIAQGLLDYWSTLEISYKIPRKPKIKSLDEDDEAATTTIAEADQLPRVPQPRRPQIWENDVSIELDIAPVKPRMPVFSRPRPLPPPLPPRQPSSQSHSASADKLKLDAIIAMAQQNVAAAAAAAASESPAAESSRSGSRAFEADEEDRERRKRQRRESRPEDQERKKEKELKLLVGGEVVRAMTKYREFMEHHTFKRYAQECTELLVEKEKKGHSYAAHRHPTLTDDKRAKIKAFTKEFVHKVLKKLKEKGKLRKGPHASGSGSSKSRDHGSKSASTPSATPNTVSDNSTVLQTPDGHNDLVNDIFDVGEDDDDRSIHDQATPAKDMEMDVDVDDRSMTTISFPPPGSSPVNQTPLKRGRSDSIAKVNGGHAPIKVDTYRPEPATAAYPKATPSRTPTSDGER</sequence>
<feature type="region of interest" description="Disordered" evidence="15">
    <location>
        <begin position="728"/>
        <end position="885"/>
    </location>
</feature>
<dbReference type="GO" id="GO:0005694">
    <property type="term" value="C:chromosome"/>
    <property type="evidence" value="ECO:0007669"/>
    <property type="project" value="UniProtKB-SubCell"/>
</dbReference>
<dbReference type="Proteomes" id="UP001182556">
    <property type="component" value="Unassembled WGS sequence"/>
</dbReference>
<organism evidence="19 20">
    <name type="scientific">Papiliotrema laurentii</name>
    <name type="common">Cryptococcus laurentii</name>
    <dbReference type="NCBI Taxonomy" id="5418"/>
    <lineage>
        <taxon>Eukaryota</taxon>
        <taxon>Fungi</taxon>
        <taxon>Dikarya</taxon>
        <taxon>Basidiomycota</taxon>
        <taxon>Agaricomycotina</taxon>
        <taxon>Tremellomycetes</taxon>
        <taxon>Tremellales</taxon>
        <taxon>Rhynchogastremaceae</taxon>
        <taxon>Papiliotrema</taxon>
    </lineage>
</organism>
<dbReference type="PROSITE" id="PS50280">
    <property type="entry name" value="SET"/>
    <property type="match status" value="1"/>
</dbReference>
<evidence type="ECO:0000259" key="18">
    <source>
        <dbReference type="PROSITE" id="PS51215"/>
    </source>
</evidence>
<dbReference type="InterPro" id="IPR003616">
    <property type="entry name" value="Post-SET_dom"/>
</dbReference>
<keyword evidence="5" id="KW-0158">Chromosome</keyword>
<evidence type="ECO:0000259" key="16">
    <source>
        <dbReference type="PROSITE" id="PS50280"/>
    </source>
</evidence>
<feature type="compositionally biased region" description="Polar residues" evidence="15">
    <location>
        <begin position="875"/>
        <end position="885"/>
    </location>
</feature>